<dbReference type="PANTHER" id="PTHR39203">
    <property type="entry name" value="CYTOPLASMIC PROTEIN-RELATED"/>
    <property type="match status" value="1"/>
</dbReference>
<gene>
    <name evidence="2" type="ORF">FZC76_14355</name>
</gene>
<evidence type="ECO:0000259" key="1">
    <source>
        <dbReference type="SMART" id="SM01022"/>
    </source>
</evidence>
<dbReference type="Proteomes" id="UP000322524">
    <property type="component" value="Unassembled WGS sequence"/>
</dbReference>
<evidence type="ECO:0000313" key="2">
    <source>
        <dbReference type="EMBL" id="TYS67742.1"/>
    </source>
</evidence>
<dbReference type="Pfam" id="PF04266">
    <property type="entry name" value="ASCH"/>
    <property type="match status" value="1"/>
</dbReference>
<dbReference type="InterPro" id="IPR015947">
    <property type="entry name" value="PUA-like_sf"/>
</dbReference>
<feature type="domain" description="ASCH" evidence="1">
    <location>
        <begin position="15"/>
        <end position="137"/>
    </location>
</feature>
<protein>
    <submittedName>
        <fullName evidence="2">ASCH domain-containing protein</fullName>
    </submittedName>
</protein>
<dbReference type="InterPro" id="IPR007374">
    <property type="entry name" value="ASCH_domain"/>
</dbReference>
<organism evidence="2 3">
    <name type="scientific">Sutcliffiella horikoshii</name>
    <dbReference type="NCBI Taxonomy" id="79883"/>
    <lineage>
        <taxon>Bacteria</taxon>
        <taxon>Bacillati</taxon>
        <taxon>Bacillota</taxon>
        <taxon>Bacilli</taxon>
        <taxon>Bacillales</taxon>
        <taxon>Bacillaceae</taxon>
        <taxon>Sutcliffiella</taxon>
    </lineage>
</organism>
<comment type="caution">
    <text evidence="2">The sequence shown here is derived from an EMBL/GenBank/DDBJ whole genome shotgun (WGS) entry which is preliminary data.</text>
</comment>
<evidence type="ECO:0000313" key="3">
    <source>
        <dbReference type="Proteomes" id="UP000322524"/>
    </source>
</evidence>
<reference evidence="2 3" key="1">
    <citation type="submission" date="2019-08" db="EMBL/GenBank/DDBJ databases">
        <title>Bacillus genomes from the desert of Cuatro Cienegas, Coahuila.</title>
        <authorList>
            <person name="Olmedo-Alvarez G."/>
        </authorList>
    </citation>
    <scope>NUCLEOTIDE SEQUENCE [LARGE SCALE GENOMIC DNA]</scope>
    <source>
        <strain evidence="2 3">CH28_1T</strain>
    </source>
</reference>
<dbReference type="Gene3D" id="3.10.400.10">
    <property type="entry name" value="Sulfate adenylyltransferase"/>
    <property type="match status" value="1"/>
</dbReference>
<dbReference type="SUPFAM" id="SSF88697">
    <property type="entry name" value="PUA domain-like"/>
    <property type="match status" value="1"/>
</dbReference>
<sequence length="139" mass="16092">MRNVEELGVEEMKKMTLWGRDEQDDRLVLEVIRGEKTATCTPKVWYYDSPEELPTEVGDLVTVHDQQGNHRCTIRITENYEIRFGDVDERIAKAENSNSVGEFGKDHIVSWKEALRQEGIGLDDDTIIVVEHFELVEEK</sequence>
<name>A0A5D4SZT8_9BACI</name>
<dbReference type="EMBL" id="VTEV01000005">
    <property type="protein sequence ID" value="TYS67742.1"/>
    <property type="molecule type" value="Genomic_DNA"/>
</dbReference>
<accession>A0A5D4SZT8</accession>
<proteinExistence type="predicted"/>
<dbReference type="SMART" id="SM01022">
    <property type="entry name" value="ASCH"/>
    <property type="match status" value="1"/>
</dbReference>
<dbReference type="AlphaFoldDB" id="A0A5D4SZT8"/>
<dbReference type="InterPro" id="IPR009326">
    <property type="entry name" value="DUF984"/>
</dbReference>
<dbReference type="OrthoDB" id="9807542at2"/>
<dbReference type="PANTHER" id="PTHR39203:SF1">
    <property type="entry name" value="CYTOPLASMIC PROTEIN"/>
    <property type="match status" value="1"/>
</dbReference>